<dbReference type="CAZy" id="GT4">
    <property type="family name" value="Glycosyltransferase Family 4"/>
</dbReference>
<accession>A3UAK3</accession>
<dbReference type="AlphaFoldDB" id="A3UAK3"/>
<evidence type="ECO:0000313" key="3">
    <source>
        <dbReference type="EMBL" id="EAP86839.1"/>
    </source>
</evidence>
<keyword evidence="3" id="KW-0808">Transferase</keyword>
<sequence length="361" mass="40466">MSKSLRVLQIIDTLNAGGAERMAVQIANGLVDKTGFSGLCCTREEGVLKDSLSHKVNYLFAKKNKIIDFSALKTVLRFCKKNEITILHAHSTSYIFAIQLKILKPSLKIVWHDHFGNSEFLEERNSFLPSLVSVFYSGIISVNKSLEAWAKHNLYCKKVECINNFYSKDKCNSANVVKLKGYDEKRIVALANLRPQKDHGFLLSSFALVVKEFPDWTLHLLGSYNESSDYFNSLKILITSSGLENNVFIYGSVICVQEVLKQADIGVLSSKSEGLPLALIEYGMAGLPVITTNVGQCKDVVDQDGLVINHGDVNNFAKAFKTLIKDIELRKQLANTYYIKINKHYTANISLTKICDFYITL</sequence>
<dbReference type="InterPro" id="IPR001296">
    <property type="entry name" value="Glyco_trans_1"/>
</dbReference>
<dbReference type="InterPro" id="IPR028098">
    <property type="entry name" value="Glyco_trans_4-like_N"/>
</dbReference>
<name>A3UAK3_CROAH</name>
<dbReference type="HOGENOM" id="CLU_009583_0_1_10"/>
<dbReference type="Gene3D" id="3.40.50.2000">
    <property type="entry name" value="Glycogen Phosphorylase B"/>
    <property type="match status" value="2"/>
</dbReference>
<dbReference type="EMBL" id="CP002046">
    <property type="protein sequence ID" value="EAP86839.1"/>
    <property type="molecule type" value="Genomic_DNA"/>
</dbReference>
<dbReference type="PANTHER" id="PTHR12526:SF630">
    <property type="entry name" value="GLYCOSYLTRANSFERASE"/>
    <property type="match status" value="1"/>
</dbReference>
<reference evidence="3 4" key="1">
    <citation type="journal article" date="2010" name="J. Bacteriol.">
        <title>The complete genome sequence of Croceibacter atlanticus HTCC2559T.</title>
        <authorList>
            <person name="Oh H.M."/>
            <person name="Kang I."/>
            <person name="Ferriera S."/>
            <person name="Giovannoni S.J."/>
            <person name="Cho J.C."/>
        </authorList>
    </citation>
    <scope>NUCLEOTIDE SEQUENCE [LARGE SCALE GENOMIC DNA]</scope>
    <source>
        <strain evidence="4">ATCC BAA-628 / HTCC2559 / KCTC 12090</strain>
    </source>
</reference>
<evidence type="ECO:0000259" key="1">
    <source>
        <dbReference type="Pfam" id="PF00534"/>
    </source>
</evidence>
<evidence type="ECO:0000259" key="2">
    <source>
        <dbReference type="Pfam" id="PF13439"/>
    </source>
</evidence>
<protein>
    <submittedName>
        <fullName evidence="3">Glycosyl transferase, group 1</fullName>
    </submittedName>
</protein>
<gene>
    <name evidence="3" type="ordered locus">CA2559_12403</name>
</gene>
<proteinExistence type="predicted"/>
<feature type="domain" description="Glycosyl transferase family 1" evidence="1">
    <location>
        <begin position="182"/>
        <end position="335"/>
    </location>
</feature>
<feature type="domain" description="Glycosyltransferase subfamily 4-like N-terminal" evidence="2">
    <location>
        <begin position="17"/>
        <end position="152"/>
    </location>
</feature>
<keyword evidence="4" id="KW-1185">Reference proteome</keyword>
<dbReference type="Pfam" id="PF00534">
    <property type="entry name" value="Glycos_transf_1"/>
    <property type="match status" value="1"/>
</dbReference>
<dbReference type="SUPFAM" id="SSF53756">
    <property type="entry name" value="UDP-Glycosyltransferase/glycogen phosphorylase"/>
    <property type="match status" value="1"/>
</dbReference>
<evidence type="ECO:0000313" key="4">
    <source>
        <dbReference type="Proteomes" id="UP000002297"/>
    </source>
</evidence>
<dbReference type="Pfam" id="PF13439">
    <property type="entry name" value="Glyco_transf_4"/>
    <property type="match status" value="1"/>
</dbReference>
<dbReference type="RefSeq" id="WP_013188220.1">
    <property type="nucleotide sequence ID" value="NC_014230.1"/>
</dbReference>
<dbReference type="PANTHER" id="PTHR12526">
    <property type="entry name" value="GLYCOSYLTRANSFERASE"/>
    <property type="match status" value="1"/>
</dbReference>
<dbReference type="STRING" id="216432.CA2559_12403"/>
<organism evidence="3 4">
    <name type="scientific">Croceibacter atlanticus (strain ATCC BAA-628 / JCM 21780 / CIP 108009 / IAM 15332 / KCTC 12090 / HTCC2559)</name>
    <dbReference type="NCBI Taxonomy" id="216432"/>
    <lineage>
        <taxon>Bacteria</taxon>
        <taxon>Pseudomonadati</taxon>
        <taxon>Bacteroidota</taxon>
        <taxon>Flavobacteriia</taxon>
        <taxon>Flavobacteriales</taxon>
        <taxon>Flavobacteriaceae</taxon>
        <taxon>Croceibacter</taxon>
    </lineage>
</organism>
<dbReference type="KEGG" id="cat:CA2559_12403"/>
<dbReference type="OrthoDB" id="823685at2"/>
<dbReference type="GO" id="GO:0016757">
    <property type="term" value="F:glycosyltransferase activity"/>
    <property type="evidence" value="ECO:0007669"/>
    <property type="project" value="InterPro"/>
</dbReference>
<dbReference type="eggNOG" id="COG0438">
    <property type="taxonomic scope" value="Bacteria"/>
</dbReference>
<dbReference type="Proteomes" id="UP000002297">
    <property type="component" value="Chromosome"/>
</dbReference>
<dbReference type="GeneID" id="89454195"/>